<feature type="transmembrane region" description="Helical" evidence="14">
    <location>
        <begin position="282"/>
        <end position="308"/>
    </location>
</feature>
<evidence type="ECO:0000256" key="12">
    <source>
        <dbReference type="PROSITE-ProRule" id="PRU00110"/>
    </source>
</evidence>
<dbReference type="CDD" id="cd00075">
    <property type="entry name" value="HATPase"/>
    <property type="match status" value="1"/>
</dbReference>
<keyword evidence="11 14" id="KW-0472">Membrane</keyword>
<dbReference type="SMART" id="SM00448">
    <property type="entry name" value="REC"/>
    <property type="match status" value="1"/>
</dbReference>
<dbReference type="EMBL" id="JH651384">
    <property type="protein sequence ID" value="EIJ36298.1"/>
    <property type="molecule type" value="Genomic_DNA"/>
</dbReference>
<dbReference type="InterPro" id="IPR036641">
    <property type="entry name" value="HPT_dom_sf"/>
</dbReference>
<keyword evidence="5 13" id="KW-0597">Phosphoprotein</keyword>
<keyword evidence="4" id="KW-1003">Cell membrane</keyword>
<reference evidence="20" key="1">
    <citation type="journal article" date="2011" name="Stand. Genomic Sci.">
        <title>Genome sequence of the filamentous, gliding Thiothrix nivea neotype strain (JP2(T)).</title>
        <authorList>
            <person name="Lapidus A."/>
            <person name="Nolan M."/>
            <person name="Lucas S."/>
            <person name="Glavina Del Rio T."/>
            <person name="Tice H."/>
            <person name="Cheng J.F."/>
            <person name="Tapia R."/>
            <person name="Han C."/>
            <person name="Goodwin L."/>
            <person name="Pitluck S."/>
            <person name="Liolios K."/>
            <person name="Pagani I."/>
            <person name="Ivanova N."/>
            <person name="Huntemann M."/>
            <person name="Mavromatis K."/>
            <person name="Mikhailova N."/>
            <person name="Pati A."/>
            <person name="Chen A."/>
            <person name="Palaniappan K."/>
            <person name="Land M."/>
            <person name="Brambilla E.M."/>
            <person name="Rohde M."/>
            <person name="Abt B."/>
            <person name="Verbarg S."/>
            <person name="Goker M."/>
            <person name="Bristow J."/>
            <person name="Eisen J.A."/>
            <person name="Markowitz V."/>
            <person name="Hugenholtz P."/>
            <person name="Kyrpides N.C."/>
            <person name="Klenk H.P."/>
            <person name="Woyke T."/>
        </authorList>
    </citation>
    <scope>NUCLEOTIDE SEQUENCE [LARGE SCALE GENOMIC DNA]</scope>
    <source>
        <strain evidence="20">ATCC 35100 / DSM 5205 / JP2</strain>
    </source>
</reference>
<dbReference type="SUPFAM" id="SSF52172">
    <property type="entry name" value="CheY-like"/>
    <property type="match status" value="1"/>
</dbReference>
<accession>A0A656HHA3</accession>
<dbReference type="GO" id="GO:0000155">
    <property type="term" value="F:phosphorelay sensor kinase activity"/>
    <property type="evidence" value="ECO:0007669"/>
    <property type="project" value="InterPro"/>
</dbReference>
<dbReference type="Pfam" id="PF00072">
    <property type="entry name" value="Response_reg"/>
    <property type="match status" value="1"/>
</dbReference>
<evidence type="ECO:0000256" key="11">
    <source>
        <dbReference type="ARBA" id="ARBA00023136"/>
    </source>
</evidence>
<dbReference type="InterPro" id="IPR005467">
    <property type="entry name" value="His_kinase_dom"/>
</dbReference>
<dbReference type="SMART" id="SM00388">
    <property type="entry name" value="HisKA"/>
    <property type="match status" value="1"/>
</dbReference>
<evidence type="ECO:0000256" key="9">
    <source>
        <dbReference type="ARBA" id="ARBA00022989"/>
    </source>
</evidence>
<evidence type="ECO:0000256" key="5">
    <source>
        <dbReference type="ARBA" id="ARBA00022553"/>
    </source>
</evidence>
<feature type="modified residue" description="4-aspartylphosphate" evidence="13">
    <location>
        <position position="719"/>
    </location>
</feature>
<dbReference type="InterPro" id="IPR001789">
    <property type="entry name" value="Sig_transdc_resp-reg_receiver"/>
</dbReference>
<feature type="domain" description="Response regulatory" evidence="17">
    <location>
        <begin position="670"/>
        <end position="785"/>
    </location>
</feature>
<dbReference type="OrthoDB" id="5700660at2"/>
<dbReference type="AlphaFoldDB" id="A0A656HHA3"/>
<dbReference type="CDD" id="cd17546">
    <property type="entry name" value="REC_hyHK_CKI1_RcsC-like"/>
    <property type="match status" value="1"/>
</dbReference>
<evidence type="ECO:0000256" key="14">
    <source>
        <dbReference type="SAM" id="Phobius"/>
    </source>
</evidence>
<keyword evidence="15" id="KW-0732">Signal</keyword>
<keyword evidence="10" id="KW-0902">Two-component regulatory system</keyword>
<evidence type="ECO:0000256" key="3">
    <source>
        <dbReference type="ARBA" id="ARBA00012438"/>
    </source>
</evidence>
<proteinExistence type="predicted"/>
<keyword evidence="20" id="KW-1185">Reference proteome</keyword>
<evidence type="ECO:0000313" key="19">
    <source>
        <dbReference type="EMBL" id="EIJ36298.1"/>
    </source>
</evidence>
<feature type="transmembrane region" description="Helical" evidence="14">
    <location>
        <begin position="249"/>
        <end position="270"/>
    </location>
</feature>
<evidence type="ECO:0000256" key="8">
    <source>
        <dbReference type="ARBA" id="ARBA00022840"/>
    </source>
</evidence>
<feature type="transmembrane region" description="Helical" evidence="14">
    <location>
        <begin position="349"/>
        <end position="373"/>
    </location>
</feature>
<feature type="transmembrane region" description="Helical" evidence="14">
    <location>
        <begin position="181"/>
        <end position="202"/>
    </location>
</feature>
<dbReference type="CDD" id="cd00082">
    <property type="entry name" value="HisKA"/>
    <property type="match status" value="1"/>
</dbReference>
<dbReference type="Pfam" id="PF01627">
    <property type="entry name" value="Hpt"/>
    <property type="match status" value="1"/>
</dbReference>
<evidence type="ECO:0000256" key="6">
    <source>
        <dbReference type="ARBA" id="ARBA00022692"/>
    </source>
</evidence>
<dbReference type="PROSITE" id="PS50109">
    <property type="entry name" value="HIS_KIN"/>
    <property type="match status" value="1"/>
</dbReference>
<dbReference type="SUPFAM" id="SSF47384">
    <property type="entry name" value="Homodimeric domain of signal transducing histidine kinase"/>
    <property type="match status" value="1"/>
</dbReference>
<dbReference type="Proteomes" id="UP000005317">
    <property type="component" value="Unassembled WGS sequence"/>
</dbReference>
<keyword evidence="8" id="KW-0067">ATP-binding</keyword>
<dbReference type="SUPFAM" id="SSF47226">
    <property type="entry name" value="Histidine-containing phosphotransfer domain, HPT domain"/>
    <property type="match status" value="1"/>
</dbReference>
<dbReference type="PROSITE" id="PS50894">
    <property type="entry name" value="HPT"/>
    <property type="match status" value="1"/>
</dbReference>
<dbReference type="PRINTS" id="PR00344">
    <property type="entry name" value="BCTRLSENSOR"/>
</dbReference>
<dbReference type="InterPro" id="IPR008207">
    <property type="entry name" value="Sig_transdc_His_kin_Hpt_dom"/>
</dbReference>
<comment type="subcellular location">
    <subcellularLocation>
        <location evidence="2">Cell membrane</location>
        <topology evidence="2">Multi-pass membrane protein</topology>
    </subcellularLocation>
</comment>
<evidence type="ECO:0000259" key="17">
    <source>
        <dbReference type="PROSITE" id="PS50110"/>
    </source>
</evidence>
<feature type="domain" description="HPt" evidence="18">
    <location>
        <begin position="808"/>
        <end position="899"/>
    </location>
</feature>
<keyword evidence="19" id="KW-0418">Kinase</keyword>
<dbReference type="PANTHER" id="PTHR45339">
    <property type="entry name" value="HYBRID SIGNAL TRANSDUCTION HISTIDINE KINASE J"/>
    <property type="match status" value="1"/>
</dbReference>
<evidence type="ECO:0000256" key="4">
    <source>
        <dbReference type="ARBA" id="ARBA00022475"/>
    </source>
</evidence>
<feature type="transmembrane region" description="Helical" evidence="14">
    <location>
        <begin position="320"/>
        <end position="342"/>
    </location>
</feature>
<dbReference type="InterPro" id="IPR003661">
    <property type="entry name" value="HisK_dim/P_dom"/>
</dbReference>
<keyword evidence="9 14" id="KW-1133">Transmembrane helix</keyword>
<feature type="signal peptide" evidence="15">
    <location>
        <begin position="1"/>
        <end position="24"/>
    </location>
</feature>
<dbReference type="GO" id="GO:0005524">
    <property type="term" value="F:ATP binding"/>
    <property type="evidence" value="ECO:0007669"/>
    <property type="project" value="UniProtKB-KW"/>
</dbReference>
<dbReference type="InterPro" id="IPR036097">
    <property type="entry name" value="HisK_dim/P_sf"/>
</dbReference>
<evidence type="ECO:0000256" key="13">
    <source>
        <dbReference type="PROSITE-ProRule" id="PRU00169"/>
    </source>
</evidence>
<feature type="modified residue" description="Phosphohistidine" evidence="12">
    <location>
        <position position="847"/>
    </location>
</feature>
<dbReference type="PANTHER" id="PTHR45339:SF1">
    <property type="entry name" value="HYBRID SIGNAL TRANSDUCTION HISTIDINE KINASE J"/>
    <property type="match status" value="1"/>
</dbReference>
<evidence type="ECO:0000256" key="10">
    <source>
        <dbReference type="ARBA" id="ARBA00023012"/>
    </source>
</evidence>
<evidence type="ECO:0000259" key="18">
    <source>
        <dbReference type="PROSITE" id="PS50894"/>
    </source>
</evidence>
<keyword evidence="19" id="KW-0808">Transferase</keyword>
<evidence type="ECO:0000256" key="15">
    <source>
        <dbReference type="SAM" id="SignalP"/>
    </source>
</evidence>
<dbReference type="InterPro" id="IPR011006">
    <property type="entry name" value="CheY-like_superfamily"/>
</dbReference>
<dbReference type="SMART" id="SM00387">
    <property type="entry name" value="HATPase_c"/>
    <property type="match status" value="1"/>
</dbReference>
<dbReference type="EC" id="2.7.13.3" evidence="3"/>
<evidence type="ECO:0000256" key="2">
    <source>
        <dbReference type="ARBA" id="ARBA00004651"/>
    </source>
</evidence>
<dbReference type="Pfam" id="PF07695">
    <property type="entry name" value="7TMR-DISM_7TM"/>
    <property type="match status" value="1"/>
</dbReference>
<dbReference type="Gene3D" id="3.30.565.10">
    <property type="entry name" value="Histidine kinase-like ATPase, C-terminal domain"/>
    <property type="match status" value="1"/>
</dbReference>
<dbReference type="Gene3D" id="3.40.50.2300">
    <property type="match status" value="1"/>
</dbReference>
<sequence precursor="true">MRAAVRYLTAFLFFLLFALQPAHAFEIVDAQSHGQPVSLKADTLSLPDTNNAISPEAALNRMSQPGYQSGTLDPDGKQAWFYTPLINRIDNAAWVINVRNGLLRELDFYLYCQGGGLQPLSTPPLGVSSPTLASSYYLPINLPQNTECGFLQRVRATTLIPTKVFLLPASSAVQNSNLGTVLNLMMLGIIAGLIVYNFLLFISIRNASYLFYTLYGSLHFSMMVKLSLYRELFSGVSALFTDPKISLHILSAMTMIALILFTLSFMRPGIQTIRHNPKRQKLFTVIKTLITLCIVSLLMMVGFLAYVFTWPEGITNTKLFIHFYIVATSLTLIPLLSLAVALGGYRPAWVLFPAWTILVVGHIVPILGVLQFIDMQGWGRLVTTSVTAMEMIMLSMALGMHVKESMQGRERAQMARENAELMLGQRERFISTLSHEIRTPLHAMLGATCLLGRTDLSGKQQQYWQTAHYAAESMYALVDNLLDRIQFKNIQKMDKDTEFDPQRLLEALIQLLHHRAAEKDLELRLHTHNLPPCLIGKPVVLRRMLINLISNAIKNTEVGDISVSVAWKPEQSELHVVVEDTGRGMSEEQLAHIEARFNTGVEALYSQNASSGLGLPICFEMIRAAGGDLSLESRLGYGTKARFTLGMRLPTVSDPAEQAMPAASSHKNLTILVVDDAASNRMIASELLMSAGHKVSQAEDGEHAWELLQEQAFDVVFSDVRMPRMDGFQLLEKIRQQDALSELVVVLTSAHFDKEQRERLAAMGTTVLAKPYTPDELLACVHGVAPASAEQSQPVLSKVFADLQHRLGEETAAEIIMHYRQQLAEDIGRITHGASRQEVSDMRIAAHRIVSSSRALGLHENAEAAREIEVYGENDAEIDWEQFNELITHNLSLISLKNV</sequence>
<gene>
    <name evidence="19" type="ORF">Thini_3796</name>
</gene>
<evidence type="ECO:0000256" key="7">
    <source>
        <dbReference type="ARBA" id="ARBA00022741"/>
    </source>
</evidence>
<evidence type="ECO:0000259" key="16">
    <source>
        <dbReference type="PROSITE" id="PS50109"/>
    </source>
</evidence>
<dbReference type="Gene3D" id="1.20.120.160">
    <property type="entry name" value="HPT domain"/>
    <property type="match status" value="1"/>
</dbReference>
<comment type="catalytic activity">
    <reaction evidence="1">
        <text>ATP + protein L-histidine = ADP + protein N-phospho-L-histidine.</text>
        <dbReference type="EC" id="2.7.13.3"/>
    </reaction>
</comment>
<dbReference type="InterPro" id="IPR003594">
    <property type="entry name" value="HATPase_dom"/>
</dbReference>
<evidence type="ECO:0000256" key="1">
    <source>
        <dbReference type="ARBA" id="ARBA00000085"/>
    </source>
</evidence>
<keyword evidence="6 14" id="KW-0812">Transmembrane</keyword>
<organism evidence="19 20">
    <name type="scientific">Thiothrix nivea (strain ATCC 35100 / DSM 5205 / JP2)</name>
    <dbReference type="NCBI Taxonomy" id="870187"/>
    <lineage>
        <taxon>Bacteria</taxon>
        <taxon>Pseudomonadati</taxon>
        <taxon>Pseudomonadota</taxon>
        <taxon>Gammaproteobacteria</taxon>
        <taxon>Thiotrichales</taxon>
        <taxon>Thiotrichaceae</taxon>
        <taxon>Thiothrix</taxon>
    </lineage>
</organism>
<feature type="transmembrane region" description="Helical" evidence="14">
    <location>
        <begin position="209"/>
        <end position="229"/>
    </location>
</feature>
<feature type="chain" id="PRO_5024993211" description="histidine kinase" evidence="15">
    <location>
        <begin position="25"/>
        <end position="899"/>
    </location>
</feature>
<dbReference type="InterPro" id="IPR004358">
    <property type="entry name" value="Sig_transdc_His_kin-like_C"/>
</dbReference>
<name>A0A656HHA3_THINJ</name>
<dbReference type="Gene3D" id="1.10.287.130">
    <property type="match status" value="1"/>
</dbReference>
<protein>
    <recommendedName>
        <fullName evidence="3">histidine kinase</fullName>
        <ecNumber evidence="3">2.7.13.3</ecNumber>
    </recommendedName>
</protein>
<keyword evidence="7" id="KW-0547">Nucleotide-binding</keyword>
<evidence type="ECO:0000313" key="20">
    <source>
        <dbReference type="Proteomes" id="UP000005317"/>
    </source>
</evidence>
<dbReference type="Pfam" id="PF02518">
    <property type="entry name" value="HATPase_c"/>
    <property type="match status" value="1"/>
</dbReference>
<dbReference type="Pfam" id="PF00512">
    <property type="entry name" value="HisKA"/>
    <property type="match status" value="1"/>
</dbReference>
<feature type="domain" description="Histidine kinase" evidence="16">
    <location>
        <begin position="432"/>
        <end position="649"/>
    </location>
</feature>
<dbReference type="InterPro" id="IPR011623">
    <property type="entry name" value="7TMR_DISM_rcpt_extracell_dom1"/>
</dbReference>
<dbReference type="GO" id="GO:0005886">
    <property type="term" value="C:plasma membrane"/>
    <property type="evidence" value="ECO:0007669"/>
    <property type="project" value="UniProtKB-SubCell"/>
</dbReference>
<dbReference type="InterPro" id="IPR036890">
    <property type="entry name" value="HATPase_C_sf"/>
</dbReference>
<dbReference type="SUPFAM" id="SSF55874">
    <property type="entry name" value="ATPase domain of HSP90 chaperone/DNA topoisomerase II/histidine kinase"/>
    <property type="match status" value="1"/>
</dbReference>
<dbReference type="PROSITE" id="PS50110">
    <property type="entry name" value="RESPONSE_REGULATORY"/>
    <property type="match status" value="1"/>
</dbReference>